<sequence length="367" mass="41112">MDVGPDPNLLAPPIQLNDIHKKWDVAIFIIVFLIVASLTAVLRLVFRWKSKTFGLDDWAMVPALVCYIAHSIMACYVNAKAGIGKPLWEVTMPEFELWGKGLVMTSFLYPLASGFVRISILLFYDRVFSKASKPMRIVIRASLVFVGCYIAGFVTYAGFLCKPLHKFWKPFERREYCGDNVNYWIYTALLYSVSLLQDLELLFLPIGSVIGLQMPLKRRIGVIIIFALGTSACVAAAYKLAIFGLQWGRTGTIDPRWYMSQASRVIPPQFDKYGYTMWIPTQSELSAAIIGPSLIALKPYLRTTAEKLSTRINDTFGSAVGTIAGRGNKPRSADMTHHTSNKEYVKMDDGSKAAVTDFELHHVRSGK</sequence>
<gene>
    <name evidence="1" type="ORF">BDR25DRAFT_297833</name>
</gene>
<name>A0ACB6QBC0_9PLEO</name>
<dbReference type="Proteomes" id="UP000799755">
    <property type="component" value="Unassembled WGS sequence"/>
</dbReference>
<comment type="caution">
    <text evidence="1">The sequence shown here is derived from an EMBL/GenBank/DDBJ whole genome shotgun (WGS) entry which is preliminary data.</text>
</comment>
<accession>A0ACB6QBC0</accession>
<dbReference type="EMBL" id="MU003548">
    <property type="protein sequence ID" value="KAF2463677.1"/>
    <property type="molecule type" value="Genomic_DNA"/>
</dbReference>
<proteinExistence type="predicted"/>
<protein>
    <submittedName>
        <fullName evidence="1">Uncharacterized protein</fullName>
    </submittedName>
</protein>
<evidence type="ECO:0000313" key="2">
    <source>
        <dbReference type="Proteomes" id="UP000799755"/>
    </source>
</evidence>
<reference evidence="1" key="1">
    <citation type="journal article" date="2020" name="Stud. Mycol.">
        <title>101 Dothideomycetes genomes: a test case for predicting lifestyles and emergence of pathogens.</title>
        <authorList>
            <person name="Haridas S."/>
            <person name="Albert R."/>
            <person name="Binder M."/>
            <person name="Bloem J."/>
            <person name="Labutti K."/>
            <person name="Salamov A."/>
            <person name="Andreopoulos B."/>
            <person name="Baker S."/>
            <person name="Barry K."/>
            <person name="Bills G."/>
            <person name="Bluhm B."/>
            <person name="Cannon C."/>
            <person name="Castanera R."/>
            <person name="Culley D."/>
            <person name="Daum C."/>
            <person name="Ezra D."/>
            <person name="Gonzalez J."/>
            <person name="Henrissat B."/>
            <person name="Kuo A."/>
            <person name="Liang C."/>
            <person name="Lipzen A."/>
            <person name="Lutzoni F."/>
            <person name="Magnuson J."/>
            <person name="Mondo S."/>
            <person name="Nolan M."/>
            <person name="Ohm R."/>
            <person name="Pangilinan J."/>
            <person name="Park H.-J."/>
            <person name="Ramirez L."/>
            <person name="Alfaro M."/>
            <person name="Sun H."/>
            <person name="Tritt A."/>
            <person name="Yoshinaga Y."/>
            <person name="Zwiers L.-H."/>
            <person name="Turgeon B."/>
            <person name="Goodwin S."/>
            <person name="Spatafora J."/>
            <person name="Crous P."/>
            <person name="Grigoriev I."/>
        </authorList>
    </citation>
    <scope>NUCLEOTIDE SEQUENCE</scope>
    <source>
        <strain evidence="1">ATCC 200398</strain>
    </source>
</reference>
<organism evidence="1 2">
    <name type="scientific">Lindgomyces ingoldianus</name>
    <dbReference type="NCBI Taxonomy" id="673940"/>
    <lineage>
        <taxon>Eukaryota</taxon>
        <taxon>Fungi</taxon>
        <taxon>Dikarya</taxon>
        <taxon>Ascomycota</taxon>
        <taxon>Pezizomycotina</taxon>
        <taxon>Dothideomycetes</taxon>
        <taxon>Pleosporomycetidae</taxon>
        <taxon>Pleosporales</taxon>
        <taxon>Lindgomycetaceae</taxon>
        <taxon>Lindgomyces</taxon>
    </lineage>
</organism>
<evidence type="ECO:0000313" key="1">
    <source>
        <dbReference type="EMBL" id="KAF2463677.1"/>
    </source>
</evidence>
<keyword evidence="2" id="KW-1185">Reference proteome</keyword>